<evidence type="ECO:0000313" key="2">
    <source>
        <dbReference type="Proteomes" id="UP000092607"/>
    </source>
</evidence>
<dbReference type="AlphaFoldDB" id="A0A1B8PWG8"/>
<dbReference type="EMBL" id="LZMS01000090">
    <property type="protein sequence ID" value="OBX60203.1"/>
    <property type="molecule type" value="Genomic_DNA"/>
</dbReference>
<gene>
    <name evidence="1" type="ORF">A9309_10065</name>
</gene>
<evidence type="ECO:0000313" key="1">
    <source>
        <dbReference type="EMBL" id="OBX60203.1"/>
    </source>
</evidence>
<reference evidence="1 2" key="1">
    <citation type="submission" date="2016-06" db="EMBL/GenBank/DDBJ databases">
        <title>Draft genome of Moraxella lacunata CCUG 57757A.</title>
        <authorList>
            <person name="Salva-Serra F."/>
            <person name="Engstrom-Jakobsson H."/>
            <person name="Thorell K."/>
            <person name="Gonzales-Siles L."/>
            <person name="Karlsson R."/>
            <person name="Boulund F."/>
            <person name="Engstrand L."/>
            <person name="Kristiansson E."/>
            <person name="Moore E."/>
        </authorList>
    </citation>
    <scope>NUCLEOTIDE SEQUENCE [LARGE SCALE GENOMIC DNA]</scope>
    <source>
        <strain evidence="1 2">CCUG 57757A</strain>
    </source>
</reference>
<organism evidence="1 2">
    <name type="scientific">Moraxella lacunata</name>
    <dbReference type="NCBI Taxonomy" id="477"/>
    <lineage>
        <taxon>Bacteria</taxon>
        <taxon>Pseudomonadati</taxon>
        <taxon>Pseudomonadota</taxon>
        <taxon>Gammaproteobacteria</taxon>
        <taxon>Moraxellales</taxon>
        <taxon>Moraxellaceae</taxon>
        <taxon>Moraxella</taxon>
    </lineage>
</organism>
<accession>A0A1B8PWG8</accession>
<comment type="caution">
    <text evidence="1">The sequence shown here is derived from an EMBL/GenBank/DDBJ whole genome shotgun (WGS) entry which is preliminary data.</text>
</comment>
<dbReference type="Proteomes" id="UP000092607">
    <property type="component" value="Unassembled WGS sequence"/>
</dbReference>
<protein>
    <submittedName>
        <fullName evidence="1">Uncharacterized protein</fullName>
    </submittedName>
</protein>
<name>A0A1B8PWG8_MORLA</name>
<sequence length="137" mass="15309">MEGGEGVLTELPSFPTTGIYSRRFDFGQLFDLEALKRGIKYKLINHSKNTSTTGILDELGRTARVFGNDKDEIEAVIMGHDNSDELIMYEIQNDFNATNLDDVVCCACESESLELKPIDNNLNTEDSLGEDYNDFGN</sequence>
<proteinExistence type="predicted"/>